<reference evidence="7 8" key="1">
    <citation type="submission" date="2020-08" db="EMBL/GenBank/DDBJ databases">
        <authorList>
            <person name="Koutsovoulos G."/>
            <person name="Danchin GJ E."/>
        </authorList>
    </citation>
    <scope>NUCLEOTIDE SEQUENCE [LARGE SCALE GENOMIC DNA]</scope>
</reference>
<feature type="region of interest" description="Disordered" evidence="5">
    <location>
        <begin position="964"/>
        <end position="995"/>
    </location>
</feature>
<evidence type="ECO:0000256" key="1">
    <source>
        <dbReference type="ARBA" id="ARBA00022723"/>
    </source>
</evidence>
<feature type="compositionally biased region" description="Basic and acidic residues" evidence="5">
    <location>
        <begin position="704"/>
        <end position="728"/>
    </location>
</feature>
<dbReference type="EMBL" id="CAJEWN010000221">
    <property type="protein sequence ID" value="CAD2173656.1"/>
    <property type="molecule type" value="Genomic_DNA"/>
</dbReference>
<protein>
    <recommendedName>
        <fullName evidence="6">MYND-type domain-containing protein</fullName>
    </recommendedName>
</protein>
<feature type="region of interest" description="Disordered" evidence="5">
    <location>
        <begin position="704"/>
        <end position="734"/>
    </location>
</feature>
<feature type="region of interest" description="Disordered" evidence="5">
    <location>
        <begin position="1424"/>
        <end position="1469"/>
    </location>
</feature>
<feature type="compositionally biased region" description="Basic and acidic residues" evidence="5">
    <location>
        <begin position="1762"/>
        <end position="1771"/>
    </location>
</feature>
<feature type="region of interest" description="Disordered" evidence="5">
    <location>
        <begin position="569"/>
        <end position="678"/>
    </location>
</feature>
<feature type="compositionally biased region" description="Basic and acidic residues" evidence="5">
    <location>
        <begin position="750"/>
        <end position="784"/>
    </location>
</feature>
<feature type="region of interest" description="Disordered" evidence="5">
    <location>
        <begin position="493"/>
        <end position="512"/>
    </location>
</feature>
<feature type="compositionally biased region" description="Basic and acidic residues" evidence="5">
    <location>
        <begin position="134"/>
        <end position="147"/>
    </location>
</feature>
<feature type="compositionally biased region" description="Low complexity" evidence="5">
    <location>
        <begin position="166"/>
        <end position="176"/>
    </location>
</feature>
<dbReference type="Pfam" id="PF26649">
    <property type="entry name" value="Ajm-1"/>
    <property type="match status" value="1"/>
</dbReference>
<dbReference type="GO" id="GO:0043296">
    <property type="term" value="C:apical junction complex"/>
    <property type="evidence" value="ECO:0007669"/>
    <property type="project" value="TreeGrafter"/>
</dbReference>
<keyword evidence="3" id="KW-0862">Zinc</keyword>
<dbReference type="GO" id="GO:0045216">
    <property type="term" value="P:cell-cell junction organization"/>
    <property type="evidence" value="ECO:0007669"/>
    <property type="project" value="InterPro"/>
</dbReference>
<evidence type="ECO:0000256" key="2">
    <source>
        <dbReference type="ARBA" id="ARBA00022771"/>
    </source>
</evidence>
<feature type="compositionally biased region" description="Low complexity" evidence="5">
    <location>
        <begin position="885"/>
        <end position="894"/>
    </location>
</feature>
<dbReference type="PANTHER" id="PTHR21517">
    <property type="entry name" value="APICAL JUNCTION COMPONENT 1 HOMOLOG"/>
    <property type="match status" value="1"/>
</dbReference>
<feature type="compositionally biased region" description="Polar residues" evidence="5">
    <location>
        <begin position="897"/>
        <end position="906"/>
    </location>
</feature>
<feature type="compositionally biased region" description="Low complexity" evidence="5">
    <location>
        <begin position="410"/>
        <end position="423"/>
    </location>
</feature>
<keyword evidence="2 4" id="KW-0863">Zinc-finger</keyword>
<proteinExistence type="predicted"/>
<feature type="compositionally biased region" description="Pro residues" evidence="5">
    <location>
        <begin position="662"/>
        <end position="674"/>
    </location>
</feature>
<feature type="compositionally biased region" description="Basic and acidic residues" evidence="5">
    <location>
        <begin position="1736"/>
        <end position="1752"/>
    </location>
</feature>
<comment type="caution">
    <text evidence="7">The sequence shown here is derived from an EMBL/GenBank/DDBJ whole genome shotgun (WGS) entry which is preliminary data.</text>
</comment>
<dbReference type="OrthoDB" id="6431454at2759"/>
<accession>A0A6V7VFC0</accession>
<feature type="compositionally biased region" description="Low complexity" evidence="5">
    <location>
        <begin position="304"/>
        <end position="314"/>
    </location>
</feature>
<feature type="compositionally biased region" description="Basic and acidic residues" evidence="5">
    <location>
        <begin position="177"/>
        <end position="187"/>
    </location>
</feature>
<evidence type="ECO:0000313" key="8">
    <source>
        <dbReference type="Proteomes" id="UP000580250"/>
    </source>
</evidence>
<dbReference type="InterPro" id="IPR002893">
    <property type="entry name" value="Znf_MYND"/>
</dbReference>
<feature type="compositionally biased region" description="Low complexity" evidence="5">
    <location>
        <begin position="631"/>
        <end position="648"/>
    </location>
</feature>
<feature type="domain" description="MYND-type" evidence="6">
    <location>
        <begin position="2093"/>
        <end position="2136"/>
    </location>
</feature>
<feature type="region of interest" description="Disordered" evidence="5">
    <location>
        <begin position="1"/>
        <end position="20"/>
    </location>
</feature>
<evidence type="ECO:0000256" key="5">
    <source>
        <dbReference type="SAM" id="MobiDB-lite"/>
    </source>
</evidence>
<feature type="region of interest" description="Disordered" evidence="5">
    <location>
        <begin position="750"/>
        <end position="798"/>
    </location>
</feature>
<dbReference type="Proteomes" id="UP000580250">
    <property type="component" value="Unassembled WGS sequence"/>
</dbReference>
<evidence type="ECO:0000256" key="3">
    <source>
        <dbReference type="ARBA" id="ARBA00022833"/>
    </source>
</evidence>
<feature type="compositionally biased region" description="Acidic residues" evidence="5">
    <location>
        <begin position="274"/>
        <end position="283"/>
    </location>
</feature>
<feature type="compositionally biased region" description="Basic and acidic residues" evidence="5">
    <location>
        <begin position="1664"/>
        <end position="1683"/>
    </location>
</feature>
<name>A0A6V7VFC0_MELEN</name>
<feature type="compositionally biased region" description="Basic and acidic residues" evidence="5">
    <location>
        <begin position="378"/>
        <end position="390"/>
    </location>
</feature>
<evidence type="ECO:0000256" key="4">
    <source>
        <dbReference type="PROSITE-ProRule" id="PRU00134"/>
    </source>
</evidence>
<dbReference type="PROSITE" id="PS50865">
    <property type="entry name" value="ZF_MYND_2"/>
    <property type="match status" value="1"/>
</dbReference>
<dbReference type="GO" id="GO:0008270">
    <property type="term" value="F:zinc ion binding"/>
    <property type="evidence" value="ECO:0007669"/>
    <property type="project" value="UniProtKB-KW"/>
</dbReference>
<feature type="region of interest" description="Disordered" evidence="5">
    <location>
        <begin position="134"/>
        <end position="436"/>
    </location>
</feature>
<feature type="compositionally biased region" description="Pro residues" evidence="5">
    <location>
        <begin position="970"/>
        <end position="988"/>
    </location>
</feature>
<feature type="compositionally biased region" description="Basic residues" evidence="5">
    <location>
        <begin position="148"/>
        <end position="158"/>
    </location>
</feature>
<dbReference type="GO" id="GO:0005886">
    <property type="term" value="C:plasma membrane"/>
    <property type="evidence" value="ECO:0007669"/>
    <property type="project" value="TreeGrafter"/>
</dbReference>
<feature type="compositionally biased region" description="Basic and acidic residues" evidence="5">
    <location>
        <begin position="206"/>
        <end position="226"/>
    </location>
</feature>
<feature type="region of interest" description="Disordered" evidence="5">
    <location>
        <begin position="32"/>
        <end position="51"/>
    </location>
</feature>
<dbReference type="PANTHER" id="PTHR21517:SF3">
    <property type="entry name" value="APICAL JUNCTION COMPONENT 1 HOMOLOG"/>
    <property type="match status" value="1"/>
</dbReference>
<feature type="region of interest" description="Disordered" evidence="5">
    <location>
        <begin position="885"/>
        <end position="906"/>
    </location>
</feature>
<evidence type="ECO:0000313" key="7">
    <source>
        <dbReference type="EMBL" id="CAD2173656.1"/>
    </source>
</evidence>
<feature type="compositionally biased region" description="Low complexity" evidence="5">
    <location>
        <begin position="352"/>
        <end position="366"/>
    </location>
</feature>
<feature type="region of interest" description="Disordered" evidence="5">
    <location>
        <begin position="1586"/>
        <end position="1617"/>
    </location>
</feature>
<keyword evidence="1" id="KW-0479">Metal-binding</keyword>
<feature type="region of interest" description="Disordered" evidence="5">
    <location>
        <begin position="1905"/>
        <end position="1931"/>
    </location>
</feature>
<evidence type="ECO:0000259" key="6">
    <source>
        <dbReference type="PROSITE" id="PS50865"/>
    </source>
</evidence>
<dbReference type="SUPFAM" id="SSF144232">
    <property type="entry name" value="HIT/MYND zinc finger-like"/>
    <property type="match status" value="1"/>
</dbReference>
<organism evidence="7 8">
    <name type="scientific">Meloidogyne enterolobii</name>
    <name type="common">Root-knot nematode worm</name>
    <name type="synonym">Meloidogyne mayaguensis</name>
    <dbReference type="NCBI Taxonomy" id="390850"/>
    <lineage>
        <taxon>Eukaryota</taxon>
        <taxon>Metazoa</taxon>
        <taxon>Ecdysozoa</taxon>
        <taxon>Nematoda</taxon>
        <taxon>Chromadorea</taxon>
        <taxon>Rhabditida</taxon>
        <taxon>Tylenchina</taxon>
        <taxon>Tylenchomorpha</taxon>
        <taxon>Tylenchoidea</taxon>
        <taxon>Meloidogynidae</taxon>
        <taxon>Meloidogyninae</taxon>
        <taxon>Meloidogyne</taxon>
    </lineage>
</organism>
<feature type="region of interest" description="Disordered" evidence="5">
    <location>
        <begin position="1229"/>
        <end position="1258"/>
    </location>
</feature>
<feature type="region of interest" description="Disordered" evidence="5">
    <location>
        <begin position="1291"/>
        <end position="1400"/>
    </location>
</feature>
<feature type="compositionally biased region" description="Gly residues" evidence="5">
    <location>
        <begin position="1908"/>
        <end position="1918"/>
    </location>
</feature>
<dbReference type="InterPro" id="IPR038825">
    <property type="entry name" value="Apical_junction"/>
</dbReference>
<sequence>MDTRESNNNEEDEDGKIIMEENIEGNNFCEFSDNESKKRMNNREHSSNNVQTNDDAEISNVVATTTATNSHLTPSEANFFQAFIRMAVAVFLTLWAISQSLFDRRLAITDSSASSTSSFLEEFEDDFNFQIMEEDSKKEDKKEENERIKKRTKKRKNKKEGEGEKNSSSSSSSSRESSLEREEDGKKPSLKIDSNLLHTDTMPKITTEELGKREDKIKDESEEKIATPESPPIQIETIGVRMERRQQQAFENGQQPQQLPPPPPPFFMFKPAEVEEEEEEDENQPPLFGRLDAIAEEDSDELRSASSSRASTARFHLRPSVSPEIKEELKKEEDIEGNNLPKMPFKFLFERQQSAGGSSQSSVAKVVELDNSEDEEDKEKISPKVPRLDLEGVSLENSEAEEDNEQTARDGITPISDTDTIIINEEEGEEKNKKVTFEDEKEKIFETKKALEVEDEVKREEEKKMYSTAAMLFQHPSDADRDQGELFASLADQHIPMPPPMEDGRLSSPSMSINLDRSRESLDHSICSIPTKETENISQEFFSSLPSPILSSSTLVGLTNGGTKNIIERDFDSTQRNGANGMLTTGIGDIMSKKQSEKASSTSSSSPAYIQKAYGEEEEEPMPLPPPPPSTTTSNGLTTKLTTTNLPLNGSSFPVSLRQEEPPPPPLPTLPPVSSPESVLPLWGRNERLTSYLHGYGATLPKNFETEKESIERRKRQEGAAVEGEGKENGIINNYVPPPSYRWIEAERKKMEERQKEEDRAWTIHPIALKERPSSRSTQEDKRRPTANGERNIPIKIHPDTYKPFSASNDWFHSPFYDSLWPQRSGFGGFQQSMSSSELPPLPPLYSLPPLQQPPSLYGGSSAKPSPVPTAFASVGAFDHSFESSSRSDFMSASGGPASTDQRAGRQTTNIREIPIQRSASAFAPSIGGIMGSGARPIQAAAPPPTHNEYYRREVLTRTLVTRSTEALSAPPPLSRSPPVAPTLPPTRPLNVDLPPRDQLSEEYWVRYSRNIEEEERRLRSEQEHRRRAEEERRLRVEEQRRRLEQQEQELVEKLRREREQLGKTLEAQMLDRERAERDRIHQDRLEREAAERRRREEWDRIERERRAYEEAELEKRRELERIERERLERERLEAERLERERLERQKQELERIEKQRLEQERIERERLEIERLEIERIERIKREKREQDEREKERQRQEAARLQKVREELEKAERERLELERQARELYEREQREEAERQREREREAQKEAQRREEERLARERLERAEREAMEREIARRARERAEQERLEMLRKEKERIEQEQMEAEKRERERLEQERREREMIEAAILARERRDQERREERDRERQRQEEERLEQERRQRERIEAQQRERERQMQEQQERDRLAQLEAQAAERRAHRALEERQQRERLEIERRAEELKEFERLEQEKRERERAAEESRLAELRDQEQRMAAERERERREAQEREERRQREGWRSREMLEQLARERDEKAAWEAERRRLLEEHEIQERKRQGLTSKETLERLTRKPYYSRENLADYPDLTTKVERQVIERVDRTLWTDTTDTRPASHNGLTPLYYGGPGSNGMPPPLYGGDLGGQQLPPTEGEEYTGGGGREPSRLYQSRADEQDWLRRGASSRTSKYRQRMERARKEFITGTPSEYPPSSYDPLLDRYRKSTEDLLYGRRPPSEYRGPLLQRFNSGEFSHPPEPTIGLASGLGRSPYEQEDFHRSKSVLDSYSPTSRERLSRREYTEQESTHTRSKSADYLMDPRRPREEPTIPENDLQKGLLGEHESRFRKSTERMQVPDWYRDYYRQQQPPIGGYGPPSATTSGVFSAGTAPTYPYTRQEPTPPISSLYGKETSRPWQYTQQPPPPTTIYGSPPLGGISFPAGMFDKYKEEIEDLRRSRGSLHQLGLGGERGGGGTATHPQEHTKPQQQPPKLIVEGNTVTREYSKESFSKTEVQTLAYPQGSHLPGYTVSTVPSEWRMAPKERQNSRVVEVVDTFVDRPAATDGQQPPLGKRYGGRVTLEEVLDSIFQSTQYIPDLPPADPSTFSESQSQFRNVDGPGIFTPNQALMDKLAEQPQLAEQLLRNVPIYVRCANCQLIRPLPEARGHYCWCRHCYTYYCSRSCRQRDWERHRDKCSFARINSLCKEVIMKVRRDPETQFHMSRVAREGFRREGRGSVNIRLISAYSAQLYLEKGWQIFARHDPNQLLFYYPIQALIDQRKEPSLIQLCRKYNPSEKFILSVSIIADVEQCPETPPPLEPTNNDKNNNFNKNIREGFGQEFVYGTAVPTNV</sequence>
<gene>
    <name evidence="7" type="ORF">MENT_LOCUS25274</name>
</gene>
<dbReference type="InterPro" id="IPR058586">
    <property type="entry name" value="Ajm-1"/>
</dbReference>
<feature type="region of interest" description="Disordered" evidence="5">
    <location>
        <begin position="1644"/>
        <end position="1776"/>
    </location>
</feature>
<feature type="compositionally biased region" description="Basic and acidic residues" evidence="5">
    <location>
        <begin position="324"/>
        <end position="333"/>
    </location>
</feature>
<feature type="compositionally biased region" description="Basic and acidic residues" evidence="5">
    <location>
        <begin position="34"/>
        <end position="46"/>
    </location>
</feature>